<dbReference type="EMBL" id="PYGF01000016">
    <property type="protein sequence ID" value="PSK99861.1"/>
    <property type="molecule type" value="Genomic_DNA"/>
</dbReference>
<evidence type="ECO:0000256" key="4">
    <source>
        <dbReference type="ARBA" id="ARBA00023136"/>
    </source>
</evidence>
<feature type="domain" description="POTRA" evidence="6">
    <location>
        <begin position="80"/>
        <end position="156"/>
    </location>
</feature>
<dbReference type="Proteomes" id="UP000240708">
    <property type="component" value="Unassembled WGS sequence"/>
</dbReference>
<name>A0A2P8DRM2_9BACT</name>
<dbReference type="PROSITE" id="PS51779">
    <property type="entry name" value="POTRA"/>
    <property type="match status" value="1"/>
</dbReference>
<dbReference type="Pfam" id="PF01103">
    <property type="entry name" value="Omp85"/>
    <property type="match status" value="1"/>
</dbReference>
<evidence type="ECO:0000256" key="2">
    <source>
        <dbReference type="ARBA" id="ARBA00022452"/>
    </source>
</evidence>
<evidence type="ECO:0000259" key="6">
    <source>
        <dbReference type="PROSITE" id="PS51779"/>
    </source>
</evidence>
<comment type="subcellular location">
    <subcellularLocation>
        <location evidence="1">Membrane</location>
    </subcellularLocation>
</comment>
<keyword evidence="2" id="KW-1134">Transmembrane beta strand</keyword>
<keyword evidence="4 5" id="KW-0472">Membrane</keyword>
<sequence length="520" mass="61713">MGNTAIFRMMFFNLLLALFYNIKKILKVHFHILGNKNLLKISLSYRFFGLFLLVFIGNNLDNLAQDESKEPILNIAPERVLINNIYIIGNEKTKKNIILREIDLQTAIYYDWEELIQTIESDKKKIYNLQLFNNVEITPLFTGPEQIELLVTVTERWYIIPNLIFNLADRNLAEWWTNQNRDLSRVNFGARLIHNNVGGRNEKLRIGGQWGFVRAFEVLYSKPYIDKKQKHGLAVQYTYFTQKTIPVRSENNRQVFYRNENEDVLRRNSSAFLRYTYRGSYYNFHFLTLGYTNTRINDDVFSQNPNYFIHGDNRLNFFMMSYNFRHDNRDNIAYATEGNLLNLTLTRYGLLPGNDVNDLEFTLNANKYKRLNSKFHVASGLSFNYFFAQNQPYTLVRGIGYNPNFIRGYELNVIEGQQLFVHKNSLRYKLFDFGFDISNYVPRDEFSYFPFKFYISANYDHGFVNDKNRLPENLRLTNKYLFGYGLGIDLVTLYDMVFRLEYSINNQNERAFFFNIRAPF</sequence>
<feature type="transmembrane region" description="Helical" evidence="5">
    <location>
        <begin position="43"/>
        <end position="60"/>
    </location>
</feature>
<evidence type="ECO:0000256" key="3">
    <source>
        <dbReference type="ARBA" id="ARBA00022692"/>
    </source>
</evidence>
<proteinExistence type="predicted"/>
<evidence type="ECO:0000256" key="5">
    <source>
        <dbReference type="SAM" id="Phobius"/>
    </source>
</evidence>
<gene>
    <name evidence="7" type="ORF">CLV48_11651</name>
</gene>
<dbReference type="Gene3D" id="3.10.20.310">
    <property type="entry name" value="membrane protein fhac"/>
    <property type="match status" value="1"/>
</dbReference>
<comment type="caution">
    <text evidence="7">The sequence shown here is derived from an EMBL/GenBank/DDBJ whole genome shotgun (WGS) entry which is preliminary data.</text>
</comment>
<evidence type="ECO:0000313" key="7">
    <source>
        <dbReference type="EMBL" id="PSK99861.1"/>
    </source>
</evidence>
<evidence type="ECO:0000313" key="8">
    <source>
        <dbReference type="Proteomes" id="UP000240708"/>
    </source>
</evidence>
<dbReference type="InterPro" id="IPR000184">
    <property type="entry name" value="Bac_surfAg_D15"/>
</dbReference>
<keyword evidence="8" id="KW-1185">Reference proteome</keyword>
<dbReference type="GO" id="GO:0019867">
    <property type="term" value="C:outer membrane"/>
    <property type="evidence" value="ECO:0007669"/>
    <property type="project" value="InterPro"/>
</dbReference>
<accession>A0A2P8DRM2</accession>
<dbReference type="PANTHER" id="PTHR12815">
    <property type="entry name" value="SORTING AND ASSEMBLY MACHINERY SAMM50 PROTEIN FAMILY MEMBER"/>
    <property type="match status" value="1"/>
</dbReference>
<keyword evidence="3 5" id="KW-0812">Transmembrane</keyword>
<protein>
    <submittedName>
        <fullName evidence="7">Surface antigen-like variable number repeat protein</fullName>
    </submittedName>
</protein>
<dbReference type="InterPro" id="IPR010827">
    <property type="entry name" value="BamA/TamA_POTRA"/>
</dbReference>
<dbReference type="InterPro" id="IPR034746">
    <property type="entry name" value="POTRA"/>
</dbReference>
<organism evidence="7 8">
    <name type="scientific">Cecembia rubra</name>
    <dbReference type="NCBI Taxonomy" id="1485585"/>
    <lineage>
        <taxon>Bacteria</taxon>
        <taxon>Pseudomonadati</taxon>
        <taxon>Bacteroidota</taxon>
        <taxon>Cytophagia</taxon>
        <taxon>Cytophagales</taxon>
        <taxon>Cyclobacteriaceae</taxon>
        <taxon>Cecembia</taxon>
    </lineage>
</organism>
<dbReference type="AlphaFoldDB" id="A0A2P8DRM2"/>
<reference evidence="7 8" key="1">
    <citation type="submission" date="2018-03" db="EMBL/GenBank/DDBJ databases">
        <title>Genomic Encyclopedia of Archaeal and Bacterial Type Strains, Phase II (KMG-II): from individual species to whole genera.</title>
        <authorList>
            <person name="Goeker M."/>
        </authorList>
    </citation>
    <scope>NUCLEOTIDE SEQUENCE [LARGE SCALE GENOMIC DNA]</scope>
    <source>
        <strain evidence="7 8">DSM 28057</strain>
    </source>
</reference>
<keyword evidence="5" id="KW-1133">Transmembrane helix</keyword>
<dbReference type="PANTHER" id="PTHR12815:SF18">
    <property type="entry name" value="SORTING AND ASSEMBLY MACHINERY COMPONENT 50 HOMOLOG"/>
    <property type="match status" value="1"/>
</dbReference>
<dbReference type="Gene3D" id="2.40.160.50">
    <property type="entry name" value="membrane protein fhac: a member of the omp85/tpsb transporter family"/>
    <property type="match status" value="1"/>
</dbReference>
<feature type="transmembrane region" description="Helical" evidence="5">
    <location>
        <begin position="6"/>
        <end position="22"/>
    </location>
</feature>
<dbReference type="InterPro" id="IPR039910">
    <property type="entry name" value="D15-like"/>
</dbReference>
<dbReference type="Pfam" id="PF07244">
    <property type="entry name" value="POTRA"/>
    <property type="match status" value="1"/>
</dbReference>
<evidence type="ECO:0000256" key="1">
    <source>
        <dbReference type="ARBA" id="ARBA00004370"/>
    </source>
</evidence>